<protein>
    <submittedName>
        <fullName evidence="2">Putative transglutaminase-like cysteine proteinase</fullName>
    </submittedName>
</protein>
<organism evidence="2 3">
    <name type="scientific">Paenochrobactrum gallinarii</name>
    <dbReference type="NCBI Taxonomy" id="643673"/>
    <lineage>
        <taxon>Bacteria</taxon>
        <taxon>Pseudomonadati</taxon>
        <taxon>Pseudomonadota</taxon>
        <taxon>Alphaproteobacteria</taxon>
        <taxon>Hyphomicrobiales</taxon>
        <taxon>Brucellaceae</taxon>
        <taxon>Paenochrobactrum</taxon>
    </lineage>
</organism>
<dbReference type="PANTHER" id="PTHR39327">
    <property type="match status" value="1"/>
</dbReference>
<dbReference type="PANTHER" id="PTHR39327:SF1">
    <property type="entry name" value="BLR5470 PROTEIN"/>
    <property type="match status" value="1"/>
</dbReference>
<dbReference type="EMBL" id="JACIIU010000025">
    <property type="protein sequence ID" value="MBB6262349.1"/>
    <property type="molecule type" value="Genomic_DNA"/>
</dbReference>
<comment type="caution">
    <text evidence="2">The sequence shown here is derived from an EMBL/GenBank/DDBJ whole genome shotgun (WGS) entry which is preliminary data.</text>
</comment>
<dbReference type="AlphaFoldDB" id="A0A841M3K0"/>
<name>A0A841M3K0_9HYPH</name>
<gene>
    <name evidence="2" type="ORF">FHS77_002921</name>
</gene>
<proteinExistence type="predicted"/>
<dbReference type="InterPro" id="IPR010319">
    <property type="entry name" value="Transglutaminase-like_Cys_pept"/>
</dbReference>
<accession>A0A841M3K0</accession>
<sequence>MFPVFKKVSVGVLSAAAALGLFASSAAASGEFMITGGLTSQPIGHYEFCKRESAECNIRNKSMAPLKLNQQVWNKIVQVNLTVNNRIQPMTDMEIFGQEEYWAYPTNVGDCEDYVLFKQRELAKAGVSLSHMLITVVRKPDGEGHAVLTLRTDRGDFILDNLTDEILNWQATDYTYLKRQSDQNSGQWVSIEAPSNLVVGSVRR</sequence>
<dbReference type="RefSeq" id="WP_184224539.1">
    <property type="nucleotide sequence ID" value="NZ_JACIIU010000025.1"/>
</dbReference>
<reference evidence="2 3" key="1">
    <citation type="submission" date="2020-08" db="EMBL/GenBank/DDBJ databases">
        <title>Genomic Encyclopedia of Type Strains, Phase IV (KMG-IV): sequencing the most valuable type-strain genomes for metagenomic binning, comparative biology and taxonomic classification.</title>
        <authorList>
            <person name="Goeker M."/>
        </authorList>
    </citation>
    <scope>NUCLEOTIDE SEQUENCE [LARGE SCALE GENOMIC DNA]</scope>
    <source>
        <strain evidence="2 3">DSM 22336</strain>
    </source>
</reference>
<dbReference type="Gene3D" id="3.10.620.30">
    <property type="match status" value="1"/>
</dbReference>
<feature type="signal peptide" evidence="1">
    <location>
        <begin position="1"/>
        <end position="28"/>
    </location>
</feature>
<keyword evidence="3" id="KW-1185">Reference proteome</keyword>
<keyword evidence="1" id="KW-0732">Signal</keyword>
<evidence type="ECO:0000256" key="1">
    <source>
        <dbReference type="SAM" id="SignalP"/>
    </source>
</evidence>
<dbReference type="Proteomes" id="UP000555393">
    <property type="component" value="Unassembled WGS sequence"/>
</dbReference>
<evidence type="ECO:0000313" key="3">
    <source>
        <dbReference type="Proteomes" id="UP000555393"/>
    </source>
</evidence>
<feature type="chain" id="PRO_5032620552" evidence="1">
    <location>
        <begin position="29"/>
        <end position="204"/>
    </location>
</feature>
<evidence type="ECO:0000313" key="2">
    <source>
        <dbReference type="EMBL" id="MBB6262349.1"/>
    </source>
</evidence>
<dbReference type="Pfam" id="PF06035">
    <property type="entry name" value="Peptidase_C93"/>
    <property type="match status" value="1"/>
</dbReference>